<proteinExistence type="predicted"/>
<dbReference type="InterPro" id="IPR052026">
    <property type="entry name" value="ExeA_AAA_ATPase_DNA-bind"/>
</dbReference>
<dbReference type="InterPro" id="IPR008868">
    <property type="entry name" value="TniB"/>
</dbReference>
<protein>
    <submittedName>
        <fullName evidence="1">AAA family ATPase</fullName>
    </submittedName>
</protein>
<name>A0A972K179_9BACL</name>
<comment type="caution">
    <text evidence="1">The sequence shown here is derived from an EMBL/GenBank/DDBJ whole genome shotgun (WGS) entry which is preliminary data.</text>
</comment>
<accession>A0A972K179</accession>
<dbReference type="InterPro" id="IPR027417">
    <property type="entry name" value="P-loop_NTPase"/>
</dbReference>
<dbReference type="EMBL" id="WHOD01000016">
    <property type="protein sequence ID" value="NOU92482.1"/>
    <property type="molecule type" value="Genomic_DNA"/>
</dbReference>
<dbReference type="Proteomes" id="UP000641588">
    <property type="component" value="Unassembled WGS sequence"/>
</dbReference>
<dbReference type="PANTHER" id="PTHR35894:SF1">
    <property type="entry name" value="PHOSPHORIBULOKINASE _ URIDINE KINASE FAMILY"/>
    <property type="match status" value="1"/>
</dbReference>
<dbReference type="PANTHER" id="PTHR35894">
    <property type="entry name" value="GENERAL SECRETION PATHWAY PROTEIN A-RELATED"/>
    <property type="match status" value="1"/>
</dbReference>
<dbReference type="Gene3D" id="3.40.50.300">
    <property type="entry name" value="P-loop containing nucleotide triphosphate hydrolases"/>
    <property type="match status" value="1"/>
</dbReference>
<dbReference type="Pfam" id="PF05621">
    <property type="entry name" value="TniB"/>
    <property type="match status" value="1"/>
</dbReference>
<organism evidence="1 2">
    <name type="scientific">Paenibacillus foliorum</name>
    <dbReference type="NCBI Taxonomy" id="2654974"/>
    <lineage>
        <taxon>Bacteria</taxon>
        <taxon>Bacillati</taxon>
        <taxon>Bacillota</taxon>
        <taxon>Bacilli</taxon>
        <taxon>Bacillales</taxon>
        <taxon>Paenibacillaceae</taxon>
        <taxon>Paenibacillus</taxon>
    </lineage>
</organism>
<sequence>MKFWEYLDVNYLSTIFKVGKVLLAISSDFSSNDYVNTITRIKGSVIKHIEFRKVIDAISECHNSTKIGCPNNLLLTGSSGSGKSALLTYYKNKYLERYNGDSVFPILYLKSPLHAKPRELAISLLEQMDVNYRNNLSLSSMTNKVVESITQLGIELIMLDDIEHLFDATSLRIHSDSVEWLRMLFDNLQVSVILSGLEVSNRLLLHNAAFASRVLSRVTLSPLDEDEYALFLQTIDSYLPFSEKSWLTEQAIEKLYLTTDGLPGYTKEIIIKATRLAFEEDRLTDWHIIKTCNLLSRSSQNSRNLDFVLLDDQELHTGQYRRKSKMEKFI</sequence>
<dbReference type="AlphaFoldDB" id="A0A972K179"/>
<evidence type="ECO:0000313" key="2">
    <source>
        <dbReference type="Proteomes" id="UP000641588"/>
    </source>
</evidence>
<gene>
    <name evidence="1" type="ORF">GC093_04425</name>
</gene>
<reference evidence="1" key="1">
    <citation type="submission" date="2019-10" db="EMBL/GenBank/DDBJ databases">
        <title>Description of Paenibacillus glebae sp. nov.</title>
        <authorList>
            <person name="Carlier A."/>
            <person name="Qi S."/>
        </authorList>
    </citation>
    <scope>NUCLEOTIDE SEQUENCE</scope>
    <source>
        <strain evidence="1">LMG 31456</strain>
    </source>
</reference>
<dbReference type="SUPFAM" id="SSF52540">
    <property type="entry name" value="P-loop containing nucleoside triphosphate hydrolases"/>
    <property type="match status" value="1"/>
</dbReference>
<evidence type="ECO:0000313" key="1">
    <source>
        <dbReference type="EMBL" id="NOU92482.1"/>
    </source>
</evidence>
<keyword evidence="2" id="KW-1185">Reference proteome</keyword>